<dbReference type="PANTHER" id="PTHR11380">
    <property type="entry name" value="TRANSCRIPTION INITIATION FACTOR TFIID/SUPT3-RELATED"/>
    <property type="match status" value="1"/>
</dbReference>
<comment type="caution">
    <text evidence="7">The sequence shown here is derived from an EMBL/GenBank/DDBJ whole genome shotgun (WGS) entry which is preliminary data.</text>
</comment>
<evidence type="ECO:0000256" key="4">
    <source>
        <dbReference type="ARBA" id="ARBA00023163"/>
    </source>
</evidence>
<dbReference type="PANTHER" id="PTHR11380:SF16">
    <property type="entry name" value="TRANSCRIPTION INITIATION PROTEIN SPT3 HOMOLOG"/>
    <property type="match status" value="1"/>
</dbReference>
<evidence type="ECO:0000256" key="6">
    <source>
        <dbReference type="ARBA" id="ARBA00061274"/>
    </source>
</evidence>
<keyword evidence="2" id="KW-0805">Transcription regulation</keyword>
<dbReference type="AlphaFoldDB" id="A0A8J2RW22"/>
<evidence type="ECO:0000256" key="1">
    <source>
        <dbReference type="ARBA" id="ARBA00004123"/>
    </source>
</evidence>
<keyword evidence="5" id="KW-0539">Nucleus</keyword>
<organism evidence="7 8">
    <name type="scientific">Daphnia galeata</name>
    <dbReference type="NCBI Taxonomy" id="27404"/>
    <lineage>
        <taxon>Eukaryota</taxon>
        <taxon>Metazoa</taxon>
        <taxon>Ecdysozoa</taxon>
        <taxon>Arthropoda</taxon>
        <taxon>Crustacea</taxon>
        <taxon>Branchiopoda</taxon>
        <taxon>Diplostraca</taxon>
        <taxon>Cladocera</taxon>
        <taxon>Anomopoda</taxon>
        <taxon>Daphniidae</taxon>
        <taxon>Daphnia</taxon>
    </lineage>
</organism>
<dbReference type="EMBL" id="CAKKLH010000292">
    <property type="protein sequence ID" value="CAH0109467.1"/>
    <property type="molecule type" value="Genomic_DNA"/>
</dbReference>
<dbReference type="InterPro" id="IPR009072">
    <property type="entry name" value="Histone-fold"/>
</dbReference>
<evidence type="ECO:0000256" key="2">
    <source>
        <dbReference type="ARBA" id="ARBA00023015"/>
    </source>
</evidence>
<dbReference type="GO" id="GO:0006357">
    <property type="term" value="P:regulation of transcription by RNA polymerase II"/>
    <property type="evidence" value="ECO:0007669"/>
    <property type="project" value="UniProtKB-ARBA"/>
</dbReference>
<dbReference type="FunFam" id="1.10.20.10:FF:000023">
    <property type="entry name" value="transcription initiation protein SPT3 homolog"/>
    <property type="match status" value="1"/>
</dbReference>
<keyword evidence="4" id="KW-0804">Transcription</keyword>
<dbReference type="GO" id="GO:0000124">
    <property type="term" value="C:SAGA complex"/>
    <property type="evidence" value="ECO:0007669"/>
    <property type="project" value="UniProtKB-ARBA"/>
</dbReference>
<accession>A0A8J2RW22</accession>
<dbReference type="Pfam" id="PF02269">
    <property type="entry name" value="TFIID-18kDa"/>
    <property type="match status" value="1"/>
</dbReference>
<reference evidence="7" key="1">
    <citation type="submission" date="2021-11" db="EMBL/GenBank/DDBJ databases">
        <authorList>
            <person name="Schell T."/>
        </authorList>
    </citation>
    <scope>NUCLEOTIDE SEQUENCE</scope>
    <source>
        <strain evidence="7">M5</strain>
    </source>
</reference>
<comment type="subcellular location">
    <subcellularLocation>
        <location evidence="1">Nucleus</location>
    </subcellularLocation>
</comment>
<dbReference type="CDD" id="cd07978">
    <property type="entry name" value="HFD_TAF13"/>
    <property type="match status" value="1"/>
</dbReference>
<dbReference type="OrthoDB" id="440760at2759"/>
<dbReference type="GO" id="GO:0046982">
    <property type="term" value="F:protein heterodimerization activity"/>
    <property type="evidence" value="ECO:0007669"/>
    <property type="project" value="InterPro"/>
</dbReference>
<evidence type="ECO:0000313" key="7">
    <source>
        <dbReference type="EMBL" id="CAH0109467.1"/>
    </source>
</evidence>
<keyword evidence="3" id="KW-0010">Activator</keyword>
<dbReference type="InterPro" id="IPR003195">
    <property type="entry name" value="TFIID_TAF13"/>
</dbReference>
<keyword evidence="8" id="KW-1185">Reference proteome</keyword>
<proteinExistence type="inferred from homology"/>
<dbReference type="SUPFAM" id="SSF47113">
    <property type="entry name" value="Histone-fold"/>
    <property type="match status" value="1"/>
</dbReference>
<gene>
    <name evidence="7" type="ORF">DGAL_LOCUS12945</name>
</gene>
<evidence type="ECO:0000313" key="8">
    <source>
        <dbReference type="Proteomes" id="UP000789390"/>
    </source>
</evidence>
<dbReference type="Gene3D" id="1.10.20.10">
    <property type="entry name" value="Histone, subunit A"/>
    <property type="match status" value="1"/>
</dbReference>
<evidence type="ECO:0000256" key="3">
    <source>
        <dbReference type="ARBA" id="ARBA00023159"/>
    </source>
</evidence>
<dbReference type="GO" id="GO:0005634">
    <property type="term" value="C:nucleus"/>
    <property type="evidence" value="ECO:0007669"/>
    <property type="project" value="UniProtKB-SubCell"/>
</dbReference>
<dbReference type="GO" id="GO:0003713">
    <property type="term" value="F:transcription coactivator activity"/>
    <property type="evidence" value="ECO:0007669"/>
    <property type="project" value="TreeGrafter"/>
</dbReference>
<protein>
    <submittedName>
        <fullName evidence="7">Uncharacterized protein</fullName>
    </submittedName>
</protein>
<evidence type="ECO:0000256" key="5">
    <source>
        <dbReference type="ARBA" id="ARBA00023242"/>
    </source>
</evidence>
<comment type="similarity">
    <text evidence="6">Belongs to the SPT3 family.</text>
</comment>
<dbReference type="GO" id="GO:0006366">
    <property type="term" value="P:transcription by RNA polymerase II"/>
    <property type="evidence" value="ECO:0007669"/>
    <property type="project" value="InterPro"/>
</dbReference>
<dbReference type="Proteomes" id="UP000789390">
    <property type="component" value="Unassembled WGS sequence"/>
</dbReference>
<name>A0A8J2RW22_9CRUS</name>
<sequence length="357" mass="40540">MIRPTYVVLTFGVGVKLPNQTNTKTPVVYAIINLKLNRIVKNCEMPAADISDNSSTNGWFVLEIQKMMHGFGDCKQPLYETAELVENILKEQLIQFLNALFEVAAKSNSKKIGIKEFLFLLRHSPVKLRRFCKYLQVRGFKDYAKEDEFTRDMKDFCDIQSGNKKLNSALAFLQQIDPSCYLCSVADPTKPSPLIDDALKERQERIERMTSAMDVSQYLEYNKAKSTSFKRGQPAGKFQDWLLKDSPTPEFALNATAWSILSYFAYETVAQIVDLAFIVRRDNMAGQVSDAVQRNTVPRVSPANADLLKPTWSNSIKPLQTSEVTEAIRRFNNTHNSIFVPFRRNGVPPPGHRLLAL</sequence>